<dbReference type="CDD" id="cd14744">
    <property type="entry name" value="PAAR_CT_2"/>
    <property type="match status" value="1"/>
</dbReference>
<keyword evidence="3" id="KW-1185">Reference proteome</keyword>
<sequence length="189" mass="19763">MTAQPIICVGDKTDHGGVVIEGSLFDTIDGKPIARIGNKVTCPKHGCPSTTVIISGDVTCMFDGKAVARHGDKTACGATLISSQSLTTVDTGSAGHTRASSVNQGENPSNSSTYVAGLEVGKHGEDFDQRFLLRDSLTGVPLVRQPYKLEFNGVVIEGETDENGLTQPIPTGNSSESVAWHILGESLHG</sequence>
<organism evidence="2 3">
    <name type="scientific">Uliginosibacterium paludis</name>
    <dbReference type="NCBI Taxonomy" id="1615952"/>
    <lineage>
        <taxon>Bacteria</taxon>
        <taxon>Pseudomonadati</taxon>
        <taxon>Pseudomonadota</taxon>
        <taxon>Betaproteobacteria</taxon>
        <taxon>Rhodocyclales</taxon>
        <taxon>Zoogloeaceae</taxon>
        <taxon>Uliginosibacterium</taxon>
    </lineage>
</organism>
<gene>
    <name evidence="2" type="ORF">ABVT11_17360</name>
</gene>
<accession>A0ABV2CW23</accession>
<comment type="caution">
    <text evidence="2">The sequence shown here is derived from an EMBL/GenBank/DDBJ whole genome shotgun (WGS) entry which is preliminary data.</text>
</comment>
<evidence type="ECO:0000256" key="1">
    <source>
        <dbReference type="SAM" id="MobiDB-lite"/>
    </source>
</evidence>
<proteinExistence type="predicted"/>
<dbReference type="InterPro" id="IPR008727">
    <property type="entry name" value="PAAR_motif"/>
</dbReference>
<dbReference type="Pfam" id="PF05488">
    <property type="entry name" value="PAAR_motif"/>
    <property type="match status" value="1"/>
</dbReference>
<evidence type="ECO:0000313" key="3">
    <source>
        <dbReference type="Proteomes" id="UP001548590"/>
    </source>
</evidence>
<dbReference type="EMBL" id="JBEWLZ010000013">
    <property type="protein sequence ID" value="MET1491612.1"/>
    <property type="molecule type" value="Genomic_DNA"/>
</dbReference>
<name>A0ABV2CW23_9RHOO</name>
<evidence type="ECO:0000313" key="2">
    <source>
        <dbReference type="EMBL" id="MET1491612.1"/>
    </source>
</evidence>
<feature type="compositionally biased region" description="Polar residues" evidence="1">
    <location>
        <begin position="98"/>
        <end position="111"/>
    </location>
</feature>
<reference evidence="2 3" key="1">
    <citation type="submission" date="2024-07" db="EMBL/GenBank/DDBJ databases">
        <title>Uliginosibacterium paludis KCTC:42655.</title>
        <authorList>
            <person name="Kim M.K."/>
        </authorList>
    </citation>
    <scope>NUCLEOTIDE SEQUENCE [LARGE SCALE GENOMIC DNA]</scope>
    <source>
        <strain evidence="2 3">KCTC 42655</strain>
    </source>
</reference>
<dbReference type="Gene3D" id="2.60.200.60">
    <property type="match status" value="1"/>
</dbReference>
<dbReference type="Proteomes" id="UP001548590">
    <property type="component" value="Unassembled WGS sequence"/>
</dbReference>
<dbReference type="RefSeq" id="WP_345929457.1">
    <property type="nucleotide sequence ID" value="NZ_JBDIVF010000010.1"/>
</dbReference>
<protein>
    <submittedName>
        <fullName evidence="2">PAAR domain-containing protein</fullName>
    </submittedName>
</protein>
<feature type="region of interest" description="Disordered" evidence="1">
    <location>
        <begin position="89"/>
        <end position="111"/>
    </location>
</feature>